<dbReference type="PANTHER" id="PTHR21000">
    <property type="entry name" value="DIHYDROXY-ACID DEHYDRATASE DAD"/>
    <property type="match status" value="1"/>
</dbReference>
<dbReference type="NCBIfam" id="TIGR00110">
    <property type="entry name" value="ilvD"/>
    <property type="match status" value="1"/>
</dbReference>
<dbReference type="RefSeq" id="WP_135282706.1">
    <property type="nucleotide sequence ID" value="NZ_SRIO01000021.1"/>
</dbReference>
<keyword evidence="2" id="KW-0479">Metal-binding</keyword>
<dbReference type="SUPFAM" id="SSF52016">
    <property type="entry name" value="LeuD/IlvD-like"/>
    <property type="match status" value="1"/>
</dbReference>
<comment type="similarity">
    <text evidence="1">Belongs to the IlvD/Edd family.</text>
</comment>
<evidence type="ECO:0000256" key="6">
    <source>
        <dbReference type="NCBIfam" id="TIGR00110"/>
    </source>
</evidence>
<evidence type="ECO:0000256" key="3">
    <source>
        <dbReference type="ARBA" id="ARBA00023004"/>
    </source>
</evidence>
<dbReference type="OrthoDB" id="9807077at2"/>
<dbReference type="Proteomes" id="UP000297890">
    <property type="component" value="Unassembled WGS sequence"/>
</dbReference>
<keyword evidence="10" id="KW-1185">Reference proteome</keyword>
<organism evidence="9 10">
    <name type="scientific">Candidatus Macondimonas diazotrophica</name>
    <dbReference type="NCBI Taxonomy" id="2305248"/>
    <lineage>
        <taxon>Bacteria</taxon>
        <taxon>Pseudomonadati</taxon>
        <taxon>Pseudomonadota</taxon>
        <taxon>Gammaproteobacteria</taxon>
        <taxon>Chromatiales</taxon>
        <taxon>Ectothiorhodospiraceae</taxon>
        <taxon>Candidatus Macondimonas</taxon>
    </lineage>
</organism>
<dbReference type="PANTHER" id="PTHR21000:SF5">
    <property type="entry name" value="DIHYDROXY-ACID DEHYDRATASE, MITOCHONDRIAL"/>
    <property type="match status" value="1"/>
</dbReference>
<dbReference type="InterPro" id="IPR004404">
    <property type="entry name" value="DihydroxyA_deHydtase"/>
</dbReference>
<dbReference type="NCBIfam" id="NF002068">
    <property type="entry name" value="PRK00911.1"/>
    <property type="match status" value="1"/>
</dbReference>
<reference evidence="9 10" key="1">
    <citation type="journal article" date="2019" name="ISME J.">
        <title>Candidatus Macondimonas diazotrophica, a novel gammaproteobacterial genus dominating crude-oil-contaminated coastal sediments.</title>
        <authorList>
            <person name="Karthikeyan S."/>
            <person name="Konstantinidis K."/>
        </authorList>
    </citation>
    <scope>NUCLEOTIDE SEQUENCE [LARGE SCALE GENOMIC DNA]</scope>
    <source>
        <strain evidence="9 10">KTK01</strain>
    </source>
</reference>
<evidence type="ECO:0000256" key="5">
    <source>
        <dbReference type="ARBA" id="ARBA00023239"/>
    </source>
</evidence>
<gene>
    <name evidence="9" type="primary">ilvD</name>
    <name evidence="9" type="ORF">E4680_12255</name>
</gene>
<evidence type="ECO:0000259" key="7">
    <source>
        <dbReference type="Pfam" id="PF00920"/>
    </source>
</evidence>
<dbReference type="GO" id="GO:0004160">
    <property type="term" value="F:dihydroxy-acid dehydratase activity"/>
    <property type="evidence" value="ECO:0007669"/>
    <property type="project" value="UniProtKB-UniRule"/>
</dbReference>
<dbReference type="Pfam" id="PF24877">
    <property type="entry name" value="ILV_EDD_C"/>
    <property type="match status" value="1"/>
</dbReference>
<dbReference type="AlphaFoldDB" id="A0A4Z0F746"/>
<name>A0A4Z0F746_9GAMM</name>
<accession>A0A4Z0F746</accession>
<dbReference type="SUPFAM" id="SSF143975">
    <property type="entry name" value="IlvD/EDD N-terminal domain-like"/>
    <property type="match status" value="1"/>
</dbReference>
<dbReference type="EMBL" id="SRIO01000021">
    <property type="protein sequence ID" value="TFZ81521.1"/>
    <property type="molecule type" value="Genomic_DNA"/>
</dbReference>
<evidence type="ECO:0000259" key="8">
    <source>
        <dbReference type="Pfam" id="PF24877"/>
    </source>
</evidence>
<feature type="domain" description="Dihydroxy-acid/6-phosphogluconate dehydratase N-terminal" evidence="7">
    <location>
        <begin position="35"/>
        <end position="349"/>
    </location>
</feature>
<dbReference type="GO" id="GO:0051536">
    <property type="term" value="F:iron-sulfur cluster binding"/>
    <property type="evidence" value="ECO:0007669"/>
    <property type="project" value="UniProtKB-UniRule"/>
</dbReference>
<dbReference type="InterPro" id="IPR042096">
    <property type="entry name" value="Dihydro-acid_dehy_C"/>
</dbReference>
<dbReference type="InterPro" id="IPR000581">
    <property type="entry name" value="ILV_EDD_N"/>
</dbReference>
<dbReference type="FunFam" id="3.50.30.80:FF:000001">
    <property type="entry name" value="Dihydroxy-acid dehydratase"/>
    <property type="match status" value="1"/>
</dbReference>
<comment type="caution">
    <text evidence="9">The sequence shown here is derived from an EMBL/GenBank/DDBJ whole genome shotgun (WGS) entry which is preliminary data.</text>
</comment>
<sequence>MARNARSHHLTQGPQRTPNRALFRATGFTDTDFDKPVVGIANGFNTTAPCNMGLNTLAARADWALREAGAMPQRFGTIAVSGGVSMGTPGARYALVSREVVADSIETVCDGQLMDGLLAIGAGDNDIPGALMAIARLNIPAVFVHGGTMKPGHLHGRDLSIVSAIEAVGAYGAQRIDLHTLLDIERHACPGAGGGMSAANTMAAAAEALGMSLARSSTGAAEDAETADNAGASARALMRAIDLNLRPRDLLTREAFENAIALVMAIGGSTDAVLHLLAIAHAAEVPLSIDDFEAIRRKVPVLCDLKPAGRYMTTDFHRAGGVPQVLRLLLDHGLLHGDSRTISGRTLAETLAIIPGEPDPQQAVIRPWRDPVHSEGSVAVFRGNLAPGGAVAWIAGITSRSLTGPARIFDSEQAALAAILDHRIHAGDVIVIRGQGPQGGPGMCALMIVTSILVATGLGHQVGLITDGRVSSDPHSLVVGHITPEAAVGGPIALLQESDSITIDIDHQRLDVQLSEADLASRQAQWHQPAETAKPGAVLTKYAKLVSSASEGAVTR</sequence>
<keyword evidence="5 9" id="KW-0456">Lyase</keyword>
<dbReference type="InterPro" id="IPR056740">
    <property type="entry name" value="ILV_EDD_C"/>
</dbReference>
<dbReference type="InterPro" id="IPR050165">
    <property type="entry name" value="DHAD_IlvD/Edd"/>
</dbReference>
<feature type="domain" description="Dihydroxy-acid/6-phosphogluconate dehydratase C-terminal" evidence="8">
    <location>
        <begin position="364"/>
        <end position="553"/>
    </location>
</feature>
<keyword evidence="3" id="KW-0408">Iron</keyword>
<protein>
    <recommendedName>
        <fullName evidence="6">Dihydroxy-acid dehydratase</fullName>
        <ecNumber evidence="6">4.2.1.9</ecNumber>
    </recommendedName>
</protein>
<evidence type="ECO:0000256" key="2">
    <source>
        <dbReference type="ARBA" id="ARBA00022723"/>
    </source>
</evidence>
<proteinExistence type="inferred from homology"/>
<dbReference type="GO" id="GO:0046872">
    <property type="term" value="F:metal ion binding"/>
    <property type="evidence" value="ECO:0007669"/>
    <property type="project" value="UniProtKB-KW"/>
</dbReference>
<dbReference type="InterPro" id="IPR037237">
    <property type="entry name" value="IlvD/EDD_N"/>
</dbReference>
<dbReference type="Gene3D" id="3.50.30.80">
    <property type="entry name" value="IlvD/EDD C-terminal domain-like"/>
    <property type="match status" value="1"/>
</dbReference>
<evidence type="ECO:0000313" key="9">
    <source>
        <dbReference type="EMBL" id="TFZ81521.1"/>
    </source>
</evidence>
<dbReference type="GO" id="GO:0009082">
    <property type="term" value="P:branched-chain amino acid biosynthetic process"/>
    <property type="evidence" value="ECO:0007669"/>
    <property type="project" value="UniProtKB-UniRule"/>
</dbReference>
<dbReference type="EC" id="4.2.1.9" evidence="6"/>
<keyword evidence="4" id="KW-0411">Iron-sulfur</keyword>
<evidence type="ECO:0000256" key="1">
    <source>
        <dbReference type="ARBA" id="ARBA00006486"/>
    </source>
</evidence>
<evidence type="ECO:0000313" key="10">
    <source>
        <dbReference type="Proteomes" id="UP000297890"/>
    </source>
</evidence>
<dbReference type="Pfam" id="PF00920">
    <property type="entry name" value="ILVD_EDD_N"/>
    <property type="match status" value="1"/>
</dbReference>
<evidence type="ECO:0000256" key="4">
    <source>
        <dbReference type="ARBA" id="ARBA00023014"/>
    </source>
</evidence>